<reference evidence="2" key="2">
    <citation type="journal article" name="FEMS Microbiol. Lett.">
        <title>Molecular variability and genetic structure of white spot syndrome virus strains from northwest Mexico based on the analysis of genomes.</title>
        <authorList>
            <person name="Parrilla-Taylor D.P."/>
            <person name="Vibanco-Perez N."/>
            <person name="Duran-Avelar M.J."/>
            <person name="Gomez-Gil B."/>
            <person name="Llera-Herrera R."/>
            <person name="Vazquez-Juarez R."/>
        </authorList>
    </citation>
    <scope>NUCLEOTIDE SEQUENCE</scope>
    <source>
        <strain evidence="2">GVE05</strain>
    </source>
</reference>
<evidence type="ECO:0000256" key="1">
    <source>
        <dbReference type="SAM" id="MobiDB-lite"/>
    </source>
</evidence>
<feature type="compositionally biased region" description="Basic residues" evidence="1">
    <location>
        <begin position="977"/>
        <end position="986"/>
    </location>
</feature>
<feature type="region of interest" description="Disordered" evidence="1">
    <location>
        <begin position="459"/>
        <end position="495"/>
    </location>
</feature>
<name>A0A2U9GAP0_WSSV</name>
<feature type="compositionally biased region" description="Acidic residues" evidence="1">
    <location>
        <begin position="485"/>
        <end position="495"/>
    </location>
</feature>
<organism evidence="2">
    <name type="scientific">White spot syndrome virus</name>
    <name type="common">WSSV</name>
    <name type="synonym">White spot bacilliform virus</name>
    <dbReference type="NCBI Taxonomy" id="92652"/>
    <lineage>
        <taxon>Viruses</taxon>
        <taxon>Viruses incertae sedis</taxon>
        <taxon>Naldaviricetes</taxon>
        <taxon>Nimaviridae</taxon>
        <taxon>Whispovirus</taxon>
        <taxon>White spot syndrome virus</taxon>
    </lineage>
</organism>
<proteinExistence type="predicted"/>
<sequence>MDFEGTTSSTPSKMSQLYSSVKKVAEHSFANLHDKATLASKVIKDLEGERKKMSTPKSSSDGQKLDKAMLDDIINEYQAVKSTADNSIESTIKEIENVLESVRRTKIESEAKNSVTSSPEKVFSVEDLEIYSKGRVCKGLKLNANCSRIGGKYAVSMSIKKHNVSSFENNNNQVFSEEPRDCFMLETTYPLVGFETSTEDGNTYAVFLTGVGLERSLPKYVPVFDMNAGIQTLNMTGLRMAKLPVLCMFGRTEYDNLEDFYITSIETQSFDEEENDARMRCHTEDLERKKRMNDAPAITPHVAVYDYSGDGKEQLLYMITEYETRLRWCNANGVVTSDSGFSNECAISDMNDLCCFADCIDVTVNNEEHEERSMNIVVVILTRRLFDASPSPIKTEEDGENSSSSSSSPTVPPPTPYEGNAVVEGEEEEEEIDEDESSKYEGSEDALVMKKLAKLSTMKQMRRVKNEPALKITSGGNNSSSSINNEDDGDDDDAVDATALCPQTEATVKNSFMAPNDERTENILYETMQNSLAKICNNPSSMSSYRVFTNKLQECLNTMDDSIRRRPTIWTEESQQFAKGLLFDEVVTSIVAHQMAQDICKSEIFGGMFNANSTNIKGKYEGQKKSLYGNKHISSSCFKTNTESNVNNALFAWVKSKLHSGPVIPNVFSFKMASEKPSKMKRKRTSSASSSNDEHQEPSTKMMKNDEGEKVAQESSSPSSSSTPDQQQQAGHDKETINLIPLSFIKMPRSNVNGSASYLSEIFGQRLCGLSDASSTFKRMCKTFEDLENEIMRSSFTRLTRYEREVTRLYEKCRSQAVDIEENEMDVLSHQGELFAEFLEDPIAYFEEVLENIKSWSLENVNTPKRKNKYAKVLVSVNAIRRTYEEYHAFSKFVPMFLFNLIKRELEGDNYTHDVHFSSTCLWYLTVMTRNRICDVLQYINNNNNDNEETDIVEEEEEGEGEEDKMEESMDVEQQKQVRKGGRKKGQKFNSIGDQVIRKFVKSLCENSMVVSIAINSLISGISWMNKKIPPGFLKDSSTINTLDEVSRFVFSDVKINRKINGTDDKYETVFGVSTRVDSHIVGPFSIPVDFSSAGLDKASCGKLYVNTIDGKGILTISPKYDSLNDEDVDSTTTDKLEKDILHLSKHDTFFNINKNKVLPFYNISPSSSLTEKKKTKFNRKKISSGMSNNNGMCVQTPSSSNSVSSVSSIVAPSSSVLALSCSLSSTKKKSIWNENMFLTSRNMWRCGFVVPPKLCSFIVNHRHAVKLVAETAPKTKLCRNIIDRNRKIRFNGLKKVCKSVSAFTGESTYLLNKNMTATSPSDLNLCIYTSSLNDPLYTCKLTHEEYQDGNALDDYGAVFVNYTFKSIKSCSSKDETADDNAAAAADDDGSTTSTSSSTDTDAAAIQDFMHVMIKKIDAMKDIRGKYKKSLAKKTKKH</sequence>
<protein>
    <submittedName>
        <fullName evidence="2">Wsv151</fullName>
    </submittedName>
</protein>
<evidence type="ECO:0000313" key="2">
    <source>
        <dbReference type="EMBL" id="AWQ62054.1"/>
    </source>
</evidence>
<feature type="region of interest" description="Disordered" evidence="1">
    <location>
        <begin position="947"/>
        <end position="986"/>
    </location>
</feature>
<gene>
    <name evidence="2" type="primary">151</name>
</gene>
<feature type="region of interest" description="Disordered" evidence="1">
    <location>
        <begin position="674"/>
        <end position="732"/>
    </location>
</feature>
<dbReference type="EMBL" id="MG432478">
    <property type="protein sequence ID" value="AWQ62054.1"/>
    <property type="molecule type" value="Genomic_DNA"/>
</dbReference>
<feature type="compositionally biased region" description="Low complexity" evidence="1">
    <location>
        <begin position="474"/>
        <end position="484"/>
    </location>
</feature>
<feature type="region of interest" description="Disordered" evidence="1">
    <location>
        <begin position="390"/>
        <end position="445"/>
    </location>
</feature>
<feature type="compositionally biased region" description="Low complexity" evidence="1">
    <location>
        <begin position="713"/>
        <end position="729"/>
    </location>
</feature>
<feature type="compositionally biased region" description="Acidic residues" evidence="1">
    <location>
        <begin position="424"/>
        <end position="436"/>
    </location>
</feature>
<feature type="compositionally biased region" description="Basic and acidic residues" evidence="1">
    <location>
        <begin position="692"/>
        <end position="712"/>
    </location>
</feature>
<feature type="compositionally biased region" description="Acidic residues" evidence="1">
    <location>
        <begin position="947"/>
        <end position="971"/>
    </location>
</feature>
<organismHost>
    <name type="scientific">Crustacea</name>
    <name type="common">crustaceans</name>
    <dbReference type="NCBI Taxonomy" id="6657"/>
</organismHost>
<reference evidence="2" key="1">
    <citation type="submission" date="2017-11" db="EMBL/GenBank/DDBJ databases">
        <authorList>
            <person name="Parrilla Taylor D.P."/>
            <person name="Vibanco-Perez N."/>
            <person name="Duran-Avelar Md.J."/>
            <person name="Gomez-Gil B."/>
            <person name="Llera-Herrera R."/>
            <person name="Vazquez-Juarez R."/>
        </authorList>
    </citation>
    <scope>NUCLEOTIDE SEQUENCE</scope>
    <source>
        <strain evidence="2">GVE05</strain>
    </source>
</reference>
<accession>A0A2U9GAP0</accession>